<dbReference type="HOGENOM" id="CLU_2002313_0_0_11"/>
<proteinExistence type="predicted"/>
<sequence length="124" mass="13921">MLMDIVTAGLIGLLEGSFFGVILAFAFHDKILFFVFLVGLAIQRMLSCLLDNVFNQHSQENSTSKYINRPIPSIVIQWALYGLLMSVIDITQSHSNAYWRIPLEIAISACIGLLIGFWENRKSA</sequence>
<keyword evidence="1" id="KW-1133">Transmembrane helix</keyword>
<name>W1MXE2_SCAIO</name>
<keyword evidence="1" id="KW-0812">Transmembrane</keyword>
<keyword evidence="3" id="KW-1185">Reference proteome</keyword>
<protein>
    <submittedName>
        <fullName evidence="2">Uncharacterized protein</fullName>
    </submittedName>
</protein>
<feature type="transmembrane region" description="Helical" evidence="1">
    <location>
        <begin position="5"/>
        <end position="25"/>
    </location>
</feature>
<feature type="transmembrane region" description="Helical" evidence="1">
    <location>
        <begin position="71"/>
        <end position="91"/>
    </location>
</feature>
<dbReference type="AlphaFoldDB" id="W1MXE2"/>
<evidence type="ECO:0000313" key="2">
    <source>
        <dbReference type="EMBL" id="EQW16356.1"/>
    </source>
</evidence>
<reference evidence="2 3" key="1">
    <citation type="submission" date="2012-01" db="EMBL/GenBank/DDBJ databases">
        <title>The Genome Sequence of Scardovia inopinata F0304.</title>
        <authorList>
            <consortium name="The Broad Institute Genome Sequencing Platform"/>
            <person name="Earl A."/>
            <person name="Ward D."/>
            <person name="Feldgarden M."/>
            <person name="Gevers D."/>
            <person name="Izard J."/>
            <person name="Baranova O.V."/>
            <person name="Blanton J.M."/>
            <person name="Tanner A.C."/>
            <person name="Dewhirst F.E."/>
            <person name="Young S.K."/>
            <person name="Zeng Q."/>
            <person name="Gargeya S."/>
            <person name="Fitzgerald M."/>
            <person name="Haas B."/>
            <person name="Abouelleil A."/>
            <person name="Alvarado L."/>
            <person name="Arachchi H.M."/>
            <person name="Berlin A."/>
            <person name="Chapman S.B."/>
            <person name="Gearin G."/>
            <person name="Goldberg J."/>
            <person name="Griggs A."/>
            <person name="Gujja S."/>
            <person name="Hansen M."/>
            <person name="Heiman D."/>
            <person name="Howarth C."/>
            <person name="Larimer J."/>
            <person name="Lui A."/>
            <person name="MacDonald P.J."/>
            <person name="McCowen C."/>
            <person name="Montmayeur A."/>
            <person name="Murphy C."/>
            <person name="Neiman D."/>
            <person name="Pearson M."/>
            <person name="Priest M."/>
            <person name="Roberts A."/>
            <person name="Saif S."/>
            <person name="Shea T."/>
            <person name="Sisk P."/>
            <person name="Stolte C."/>
            <person name="Sykes S."/>
            <person name="Wortman J."/>
            <person name="Nusbaum C."/>
            <person name="Birren B."/>
        </authorList>
    </citation>
    <scope>NUCLEOTIDE SEQUENCE [LARGE SCALE GENOMIC DNA]</scope>
    <source>
        <strain evidence="2 3">F0304</strain>
    </source>
</reference>
<dbReference type="RefSeq" id="WP_040590676.1">
    <property type="nucleotide sequence ID" value="NZ_GG770225.1"/>
</dbReference>
<organism evidence="2 3">
    <name type="scientific">Scardovia inopinata F0304</name>
    <dbReference type="NCBI Taxonomy" id="641146"/>
    <lineage>
        <taxon>Bacteria</taxon>
        <taxon>Bacillati</taxon>
        <taxon>Actinomycetota</taxon>
        <taxon>Actinomycetes</taxon>
        <taxon>Bifidobacteriales</taxon>
        <taxon>Bifidobacteriaceae</taxon>
        <taxon>Scardovia</taxon>
    </lineage>
</organism>
<evidence type="ECO:0000256" key="1">
    <source>
        <dbReference type="SAM" id="Phobius"/>
    </source>
</evidence>
<feature type="transmembrane region" description="Helical" evidence="1">
    <location>
        <begin position="31"/>
        <end position="50"/>
    </location>
</feature>
<keyword evidence="1" id="KW-0472">Membrane</keyword>
<comment type="caution">
    <text evidence="2">The sequence shown here is derived from an EMBL/GenBank/DDBJ whole genome shotgun (WGS) entry which is preliminary data.</text>
</comment>
<dbReference type="Proteomes" id="UP000005777">
    <property type="component" value="Unassembled WGS sequence"/>
</dbReference>
<dbReference type="EMBL" id="ADCX01000004">
    <property type="protein sequence ID" value="EQW16356.1"/>
    <property type="molecule type" value="Genomic_DNA"/>
</dbReference>
<accession>W1MXE2</accession>
<gene>
    <name evidence="2" type="ORF">HMPREF9020_01532</name>
</gene>
<evidence type="ECO:0000313" key="3">
    <source>
        <dbReference type="Proteomes" id="UP000005777"/>
    </source>
</evidence>
<feature type="transmembrane region" description="Helical" evidence="1">
    <location>
        <begin position="97"/>
        <end position="118"/>
    </location>
</feature>